<evidence type="ECO:0000313" key="2">
    <source>
        <dbReference type="EMBL" id="OXA47914.1"/>
    </source>
</evidence>
<protein>
    <submittedName>
        <fullName evidence="2">Uncharacterized protein</fullName>
    </submittedName>
</protein>
<proteinExistence type="predicted"/>
<evidence type="ECO:0000313" key="3">
    <source>
        <dbReference type="Proteomes" id="UP000198287"/>
    </source>
</evidence>
<keyword evidence="1" id="KW-0732">Signal</keyword>
<feature type="chain" id="PRO_5013279738" evidence="1">
    <location>
        <begin position="22"/>
        <end position="637"/>
    </location>
</feature>
<evidence type="ECO:0000256" key="1">
    <source>
        <dbReference type="SAM" id="SignalP"/>
    </source>
</evidence>
<organism evidence="2 3">
    <name type="scientific">Folsomia candida</name>
    <name type="common">Springtail</name>
    <dbReference type="NCBI Taxonomy" id="158441"/>
    <lineage>
        <taxon>Eukaryota</taxon>
        <taxon>Metazoa</taxon>
        <taxon>Ecdysozoa</taxon>
        <taxon>Arthropoda</taxon>
        <taxon>Hexapoda</taxon>
        <taxon>Collembola</taxon>
        <taxon>Entomobryomorpha</taxon>
        <taxon>Isotomoidea</taxon>
        <taxon>Isotomidae</taxon>
        <taxon>Proisotominae</taxon>
        <taxon>Folsomia</taxon>
    </lineage>
</organism>
<sequence length="637" mass="72478">MHRLLSFFVVIFPGIFHHVIAFTTPIQASNLETSEGFRDVLNRVENLPGPVFFKMLIILGGGRSNLGSVSLFLRQDGDYMPRITSFKTKASTTPNFRKPRVQGNCVSNLKNVPRYGSCHVHAVVILAAANSHVLLSESHRIDFATICSPFRNWYFIVTKSMTATLKIPISESPLYLQHSLRAMIRNVFLIMIHPKRSSTFWLVRHKWVIIHESLWLDIKTYTAAQRNFKLESVATMSAYPIAGLYTREVEQSYIRGSKTETPGMRMAYTVIDFVNATLGFPVRSKDSGKIVTRIQPLVTGIDGFVDALTNYDEAIGHACAIERRSWETLQFSTLIISNPVVFLTPLRTNKVGDGDFFKAGYPHASWFFFTFIFTTSYKSCMVSDLITPTVVEPPSTFRELFNSNFNISRTSEFSMESLHELEAHLKSLGISNLDRVTGFRENHHLHECFETVRKKNHACISTFYTVAFLARVVLTDARGKIRLKVSKERIMPTWVGLPMSPFSSLKPYADQVVDRLMASGLIFKWIEIQEGFTSMAGRRIRRMCNSDLTGKAERIQHEKNTEFDESDVDTISNIVTFGAMFWILPFLELGVKIAWVILFIELGVSGTTRSVFVNLFGRWVNKIRTYFDPTRSFSDST</sequence>
<keyword evidence="3" id="KW-1185">Reference proteome</keyword>
<dbReference type="Proteomes" id="UP000198287">
    <property type="component" value="Unassembled WGS sequence"/>
</dbReference>
<accession>A0A226DSV6</accession>
<dbReference type="EMBL" id="LNIX01000012">
    <property type="protein sequence ID" value="OXA47914.1"/>
    <property type="molecule type" value="Genomic_DNA"/>
</dbReference>
<reference evidence="2 3" key="1">
    <citation type="submission" date="2015-12" db="EMBL/GenBank/DDBJ databases">
        <title>The genome of Folsomia candida.</title>
        <authorList>
            <person name="Faddeeva A."/>
            <person name="Derks M.F."/>
            <person name="Anvar Y."/>
            <person name="Smit S."/>
            <person name="Van Straalen N."/>
            <person name="Roelofs D."/>
        </authorList>
    </citation>
    <scope>NUCLEOTIDE SEQUENCE [LARGE SCALE GENOMIC DNA]</scope>
    <source>
        <strain evidence="2 3">VU population</strain>
        <tissue evidence="2">Whole body</tissue>
    </source>
</reference>
<dbReference type="AlphaFoldDB" id="A0A226DSV6"/>
<feature type="signal peptide" evidence="1">
    <location>
        <begin position="1"/>
        <end position="21"/>
    </location>
</feature>
<comment type="caution">
    <text evidence="2">The sequence shown here is derived from an EMBL/GenBank/DDBJ whole genome shotgun (WGS) entry which is preliminary data.</text>
</comment>
<name>A0A226DSV6_FOLCA</name>
<gene>
    <name evidence="2" type="ORF">Fcan01_17150</name>
</gene>